<feature type="domain" description="ABC transporter" evidence="5">
    <location>
        <begin position="5"/>
        <end position="250"/>
    </location>
</feature>
<dbReference type="InterPro" id="IPR017871">
    <property type="entry name" value="ABC_transporter-like_CS"/>
</dbReference>
<dbReference type="GO" id="GO:0016887">
    <property type="term" value="F:ATP hydrolysis activity"/>
    <property type="evidence" value="ECO:0007669"/>
    <property type="project" value="InterPro"/>
</dbReference>
<evidence type="ECO:0000313" key="7">
    <source>
        <dbReference type="EMBL" id="MBB5471268.1"/>
    </source>
</evidence>
<dbReference type="SUPFAM" id="SSF52540">
    <property type="entry name" value="P-loop containing nucleoside triphosphate hydrolases"/>
    <property type="match status" value="1"/>
</dbReference>
<dbReference type="Proteomes" id="UP000564629">
    <property type="component" value="Unassembled WGS sequence"/>
</dbReference>
<gene>
    <name evidence="6" type="ORF">CHO01_30530</name>
    <name evidence="7" type="ORF">HNR08_000004</name>
</gene>
<evidence type="ECO:0000259" key="5">
    <source>
        <dbReference type="PROSITE" id="PS50893"/>
    </source>
</evidence>
<organism evidence="6 8">
    <name type="scientific">Cellulomonas hominis</name>
    <dbReference type="NCBI Taxonomy" id="156981"/>
    <lineage>
        <taxon>Bacteria</taxon>
        <taxon>Bacillati</taxon>
        <taxon>Actinomycetota</taxon>
        <taxon>Actinomycetes</taxon>
        <taxon>Micrococcales</taxon>
        <taxon>Cellulomonadaceae</taxon>
        <taxon>Cellulomonas</taxon>
    </lineage>
</organism>
<reference evidence="6 8" key="1">
    <citation type="submission" date="2019-07" db="EMBL/GenBank/DDBJ databases">
        <title>Whole genome shotgun sequence of Cellulomonas hominis NBRC 16055.</title>
        <authorList>
            <person name="Hosoyama A."/>
            <person name="Uohara A."/>
            <person name="Ohji S."/>
            <person name="Ichikawa N."/>
        </authorList>
    </citation>
    <scope>NUCLEOTIDE SEQUENCE [LARGE SCALE GENOMIC DNA]</scope>
    <source>
        <strain evidence="6 8">NBRC 16055</strain>
    </source>
</reference>
<evidence type="ECO:0000313" key="6">
    <source>
        <dbReference type="EMBL" id="GEL47937.1"/>
    </source>
</evidence>
<sequence>MSALLEARDLKVSYPVKGFRKKPVEIVHGVDFAVDAGETLGIVGESGSGKTTIGRALLGLAPVTGGSVHFDGRDISHVAGAERRALSRQIQVVFQDPYSSLNPSLTIGRTLAEPLIVQGWDKKKATRRVLDLLDRVGMPKNAAARLPREFSGGQRQRIAIARALAPSPRLIVCDEPVSALDLSTQATVLDLFIEIQRETGVAYLFVSHDLAVVRHISHRVAVVYGGEIVEQGTARQVTIDAEHPYTQRLLLAAPVADPVAQQQRRADRLRLRAAHDEQDVQAGALAG</sequence>
<dbReference type="CDD" id="cd03257">
    <property type="entry name" value="ABC_NikE_OppD_transporters"/>
    <property type="match status" value="1"/>
</dbReference>
<proteinExistence type="inferred from homology"/>
<reference evidence="7 9" key="2">
    <citation type="submission" date="2020-08" db="EMBL/GenBank/DDBJ databases">
        <title>Sequencing the genomes of 1000 actinobacteria strains.</title>
        <authorList>
            <person name="Klenk H.-P."/>
        </authorList>
    </citation>
    <scope>NUCLEOTIDE SEQUENCE [LARGE SCALE GENOMIC DNA]</scope>
    <source>
        <strain evidence="7 9">DSM 9581</strain>
    </source>
</reference>
<keyword evidence="8" id="KW-1185">Reference proteome</keyword>
<dbReference type="GO" id="GO:0005524">
    <property type="term" value="F:ATP binding"/>
    <property type="evidence" value="ECO:0007669"/>
    <property type="project" value="UniProtKB-KW"/>
</dbReference>
<dbReference type="AlphaFoldDB" id="A0A511FHV9"/>
<evidence type="ECO:0000256" key="3">
    <source>
        <dbReference type="ARBA" id="ARBA00022741"/>
    </source>
</evidence>
<keyword evidence="2" id="KW-0813">Transport</keyword>
<dbReference type="Proteomes" id="UP000321723">
    <property type="component" value="Unassembled WGS sequence"/>
</dbReference>
<dbReference type="PANTHER" id="PTHR43776">
    <property type="entry name" value="TRANSPORT ATP-BINDING PROTEIN"/>
    <property type="match status" value="1"/>
</dbReference>
<accession>A0A511FHV9</accession>
<dbReference type="OrthoDB" id="3677453at2"/>
<keyword evidence="3" id="KW-0547">Nucleotide-binding</keyword>
<dbReference type="InterPro" id="IPR003593">
    <property type="entry name" value="AAA+_ATPase"/>
</dbReference>
<dbReference type="GO" id="GO:0055085">
    <property type="term" value="P:transmembrane transport"/>
    <property type="evidence" value="ECO:0007669"/>
    <property type="project" value="UniProtKB-ARBA"/>
</dbReference>
<evidence type="ECO:0000256" key="2">
    <source>
        <dbReference type="ARBA" id="ARBA00022448"/>
    </source>
</evidence>
<dbReference type="InterPro" id="IPR003439">
    <property type="entry name" value="ABC_transporter-like_ATP-bd"/>
</dbReference>
<evidence type="ECO:0000256" key="4">
    <source>
        <dbReference type="ARBA" id="ARBA00022840"/>
    </source>
</evidence>
<comment type="similarity">
    <text evidence="1">Belongs to the ABC transporter superfamily.</text>
</comment>
<dbReference type="EMBL" id="JACHDN010000001">
    <property type="protein sequence ID" value="MBB5471268.1"/>
    <property type="molecule type" value="Genomic_DNA"/>
</dbReference>
<comment type="caution">
    <text evidence="6">The sequence shown here is derived from an EMBL/GenBank/DDBJ whole genome shotgun (WGS) entry which is preliminary data.</text>
</comment>
<dbReference type="PROSITE" id="PS00211">
    <property type="entry name" value="ABC_TRANSPORTER_1"/>
    <property type="match status" value="1"/>
</dbReference>
<protein>
    <submittedName>
        <fullName evidence="6">ABC transporter ATP-binding protein</fullName>
    </submittedName>
    <submittedName>
        <fullName evidence="7">Peptide/nickel transport system ATP-binding protein</fullName>
    </submittedName>
</protein>
<dbReference type="RefSeq" id="WP_146839500.1">
    <property type="nucleotide sequence ID" value="NZ_BJVQ01000054.1"/>
</dbReference>
<evidence type="ECO:0000256" key="1">
    <source>
        <dbReference type="ARBA" id="ARBA00005417"/>
    </source>
</evidence>
<dbReference type="InterPro" id="IPR027417">
    <property type="entry name" value="P-loop_NTPase"/>
</dbReference>
<evidence type="ECO:0000313" key="9">
    <source>
        <dbReference type="Proteomes" id="UP000564629"/>
    </source>
</evidence>
<dbReference type="Gene3D" id="3.40.50.300">
    <property type="entry name" value="P-loop containing nucleotide triphosphate hydrolases"/>
    <property type="match status" value="1"/>
</dbReference>
<keyword evidence="4 6" id="KW-0067">ATP-binding</keyword>
<dbReference type="Pfam" id="PF00005">
    <property type="entry name" value="ABC_tran"/>
    <property type="match status" value="1"/>
</dbReference>
<dbReference type="EMBL" id="BJVQ01000054">
    <property type="protein sequence ID" value="GEL47937.1"/>
    <property type="molecule type" value="Genomic_DNA"/>
</dbReference>
<evidence type="ECO:0000313" key="8">
    <source>
        <dbReference type="Proteomes" id="UP000321723"/>
    </source>
</evidence>
<dbReference type="InterPro" id="IPR050319">
    <property type="entry name" value="ABC_transp_ATP-bind"/>
</dbReference>
<dbReference type="PANTHER" id="PTHR43776:SF7">
    <property type="entry name" value="D,D-DIPEPTIDE TRANSPORT ATP-BINDING PROTEIN DDPF-RELATED"/>
    <property type="match status" value="1"/>
</dbReference>
<dbReference type="PROSITE" id="PS50893">
    <property type="entry name" value="ABC_TRANSPORTER_2"/>
    <property type="match status" value="1"/>
</dbReference>
<dbReference type="SMART" id="SM00382">
    <property type="entry name" value="AAA"/>
    <property type="match status" value="1"/>
</dbReference>
<name>A0A511FHV9_9CELL</name>